<name>A0A4S8R8Z1_9HELO</name>
<keyword evidence="2" id="KW-1185">Reference proteome</keyword>
<dbReference type="AlphaFoldDB" id="A0A4S8R8Z1"/>
<comment type="caution">
    <text evidence="1">The sequence shown here is derived from an EMBL/GenBank/DDBJ whole genome shotgun (WGS) entry which is preliminary data.</text>
</comment>
<evidence type="ECO:0000313" key="2">
    <source>
        <dbReference type="Proteomes" id="UP000308671"/>
    </source>
</evidence>
<dbReference type="EMBL" id="PQXL01000026">
    <property type="protein sequence ID" value="THV54468.1"/>
    <property type="molecule type" value="Genomic_DNA"/>
</dbReference>
<dbReference type="Proteomes" id="UP000308671">
    <property type="component" value="Unassembled WGS sequence"/>
</dbReference>
<protein>
    <submittedName>
        <fullName evidence="1">Uncharacterized protein</fullName>
    </submittedName>
</protein>
<accession>A0A4S8R8Z1</accession>
<gene>
    <name evidence="1" type="ORF">BGAL_0026g00400</name>
</gene>
<reference evidence="1 2" key="1">
    <citation type="submission" date="2017-12" db="EMBL/GenBank/DDBJ databases">
        <title>Comparative genomics of Botrytis spp.</title>
        <authorList>
            <person name="Valero-Jimenez C.A."/>
            <person name="Tapia P."/>
            <person name="Veloso J."/>
            <person name="Silva-Moreno E."/>
            <person name="Staats M."/>
            <person name="Valdes J.H."/>
            <person name="Van Kan J.A.L."/>
        </authorList>
    </citation>
    <scope>NUCLEOTIDE SEQUENCE [LARGE SCALE GENOMIC DNA]</scope>
    <source>
        <strain evidence="1 2">MUCL435</strain>
    </source>
</reference>
<evidence type="ECO:0000313" key="1">
    <source>
        <dbReference type="EMBL" id="THV54468.1"/>
    </source>
</evidence>
<proteinExistence type="predicted"/>
<sequence length="105" mass="12262">MDLFLPSPLILRNSSNFSEQVFCASLGISESVCSEGFQRRSWYPRAFHFHYRHLEPDIEEQWQEIEVKIPSSILEKQTPEFVNLPMSTGVDSREPKFIGTRQIML</sequence>
<organism evidence="1 2">
    <name type="scientific">Botrytis galanthina</name>
    <dbReference type="NCBI Taxonomy" id="278940"/>
    <lineage>
        <taxon>Eukaryota</taxon>
        <taxon>Fungi</taxon>
        <taxon>Dikarya</taxon>
        <taxon>Ascomycota</taxon>
        <taxon>Pezizomycotina</taxon>
        <taxon>Leotiomycetes</taxon>
        <taxon>Helotiales</taxon>
        <taxon>Sclerotiniaceae</taxon>
        <taxon>Botrytis</taxon>
    </lineage>
</organism>